<proteinExistence type="predicted"/>
<protein>
    <submittedName>
        <fullName evidence="1">Uncharacterized protein</fullName>
    </submittedName>
</protein>
<sequence>CFDLDKFEGVSTEALLDRFWAGLVFTDLNPSDPRTPPHIKYKIRMDIEETERTDKTKE</sequence>
<keyword evidence="2" id="KW-1185">Reference proteome</keyword>
<dbReference type="AlphaFoldDB" id="A0ABD0QPG1"/>
<feature type="non-terminal residue" evidence="1">
    <location>
        <position position="1"/>
    </location>
</feature>
<comment type="caution">
    <text evidence="1">The sequence shown here is derived from an EMBL/GenBank/DDBJ whole genome shotgun (WGS) entry which is preliminary data.</text>
</comment>
<dbReference type="Proteomes" id="UP001529510">
    <property type="component" value="Unassembled WGS sequence"/>
</dbReference>
<gene>
    <name evidence="1" type="ORF">M9458_014729</name>
</gene>
<evidence type="ECO:0000313" key="2">
    <source>
        <dbReference type="Proteomes" id="UP001529510"/>
    </source>
</evidence>
<dbReference type="EMBL" id="JAMKFB020000007">
    <property type="protein sequence ID" value="KAL0187630.1"/>
    <property type="molecule type" value="Genomic_DNA"/>
</dbReference>
<reference evidence="1 2" key="1">
    <citation type="submission" date="2024-05" db="EMBL/GenBank/DDBJ databases">
        <title>Genome sequencing and assembly of Indian major carp, Cirrhinus mrigala (Hamilton, 1822).</title>
        <authorList>
            <person name="Mohindra V."/>
            <person name="Chowdhury L.M."/>
            <person name="Lal K."/>
            <person name="Jena J.K."/>
        </authorList>
    </citation>
    <scope>NUCLEOTIDE SEQUENCE [LARGE SCALE GENOMIC DNA]</scope>
    <source>
        <strain evidence="1">CM1030</strain>
        <tissue evidence="1">Blood</tissue>
    </source>
</reference>
<organism evidence="1 2">
    <name type="scientific">Cirrhinus mrigala</name>
    <name type="common">Mrigala</name>
    <dbReference type="NCBI Taxonomy" id="683832"/>
    <lineage>
        <taxon>Eukaryota</taxon>
        <taxon>Metazoa</taxon>
        <taxon>Chordata</taxon>
        <taxon>Craniata</taxon>
        <taxon>Vertebrata</taxon>
        <taxon>Euteleostomi</taxon>
        <taxon>Actinopterygii</taxon>
        <taxon>Neopterygii</taxon>
        <taxon>Teleostei</taxon>
        <taxon>Ostariophysi</taxon>
        <taxon>Cypriniformes</taxon>
        <taxon>Cyprinidae</taxon>
        <taxon>Labeoninae</taxon>
        <taxon>Labeonini</taxon>
        <taxon>Cirrhinus</taxon>
    </lineage>
</organism>
<feature type="non-terminal residue" evidence="1">
    <location>
        <position position="58"/>
    </location>
</feature>
<name>A0ABD0QPG1_CIRMR</name>
<accession>A0ABD0QPG1</accession>
<evidence type="ECO:0000313" key="1">
    <source>
        <dbReference type="EMBL" id="KAL0187630.1"/>
    </source>
</evidence>